<name>K5VQX5_PHACS</name>
<dbReference type="KEGG" id="pco:PHACADRAFT_265791"/>
<dbReference type="EMBL" id="JH930533">
    <property type="protein sequence ID" value="EKM49145.1"/>
    <property type="molecule type" value="Genomic_DNA"/>
</dbReference>
<evidence type="ECO:0000313" key="2">
    <source>
        <dbReference type="Proteomes" id="UP000008370"/>
    </source>
</evidence>
<keyword evidence="2" id="KW-1185">Reference proteome</keyword>
<organism evidence="1 2">
    <name type="scientific">Phanerochaete carnosa (strain HHB-10118-sp)</name>
    <name type="common">White-rot fungus</name>
    <name type="synonym">Peniophora carnosa</name>
    <dbReference type="NCBI Taxonomy" id="650164"/>
    <lineage>
        <taxon>Eukaryota</taxon>
        <taxon>Fungi</taxon>
        <taxon>Dikarya</taxon>
        <taxon>Basidiomycota</taxon>
        <taxon>Agaricomycotina</taxon>
        <taxon>Agaricomycetes</taxon>
        <taxon>Polyporales</taxon>
        <taxon>Phanerochaetaceae</taxon>
        <taxon>Phanerochaete</taxon>
    </lineage>
</organism>
<dbReference type="AlphaFoldDB" id="K5VQX5"/>
<dbReference type="HOGENOM" id="CLU_1256437_0_0_1"/>
<gene>
    <name evidence="1" type="ORF">PHACADRAFT_265791</name>
</gene>
<evidence type="ECO:0000313" key="1">
    <source>
        <dbReference type="EMBL" id="EKM49145.1"/>
    </source>
</evidence>
<proteinExistence type="predicted"/>
<dbReference type="OrthoDB" id="2797511at2759"/>
<dbReference type="InParanoid" id="K5VQX5"/>
<accession>K5VQX5</accession>
<sequence>MKKRQGHQSTHAIQLKFEASVVQYVNWLAQAMKATQDTKHGKRLKAAVPLYGPRFVPPMFDDISLREAAPIIEPEAAYLKPITTVHPVFFPELKHCPRDNTHENMVWDGWTSTGSCEIHGLLCEEKALGFQLRCSDCAEEKKRKNGDKSIIHCYATTNELFWQNWEHWEIPGMSLIAISVSKHQLREEQIRYLVSFGGQLLHASCSISLYSCVSRYRHLQ</sequence>
<dbReference type="GeneID" id="18919199"/>
<dbReference type="RefSeq" id="XP_007402304.1">
    <property type="nucleotide sequence ID" value="XM_007402242.1"/>
</dbReference>
<dbReference type="Proteomes" id="UP000008370">
    <property type="component" value="Unassembled WGS sequence"/>
</dbReference>
<protein>
    <submittedName>
        <fullName evidence="1">Uncharacterized protein</fullName>
    </submittedName>
</protein>
<reference evidence="1 2" key="1">
    <citation type="journal article" date="2012" name="BMC Genomics">
        <title>Comparative genomics of the white-rot fungi, Phanerochaete carnosa and P. chrysosporium, to elucidate the genetic basis of the distinct wood types they colonize.</title>
        <authorList>
            <person name="Suzuki H."/>
            <person name="MacDonald J."/>
            <person name="Syed K."/>
            <person name="Salamov A."/>
            <person name="Hori C."/>
            <person name="Aerts A."/>
            <person name="Henrissat B."/>
            <person name="Wiebenga A."/>
            <person name="vanKuyk P.A."/>
            <person name="Barry K."/>
            <person name="Lindquist E."/>
            <person name="LaButti K."/>
            <person name="Lapidus A."/>
            <person name="Lucas S."/>
            <person name="Coutinho P."/>
            <person name="Gong Y."/>
            <person name="Samejima M."/>
            <person name="Mahadevan R."/>
            <person name="Abou-Zaid M."/>
            <person name="de Vries R.P."/>
            <person name="Igarashi K."/>
            <person name="Yadav J.S."/>
            <person name="Grigoriev I.V."/>
            <person name="Master E.R."/>
        </authorList>
    </citation>
    <scope>NUCLEOTIDE SEQUENCE [LARGE SCALE GENOMIC DNA]</scope>
    <source>
        <strain evidence="1 2">HHB-10118-sp</strain>
    </source>
</reference>